<dbReference type="EMBL" id="LKTS01000022">
    <property type="protein sequence ID" value="PKD18656.1"/>
    <property type="molecule type" value="Genomic_DNA"/>
</dbReference>
<feature type="transmembrane region" description="Helical" evidence="1">
    <location>
        <begin position="67"/>
        <end position="84"/>
    </location>
</feature>
<name>A0A2N0TVC2_9FLAO</name>
<reference evidence="2 3" key="1">
    <citation type="submission" date="2015-10" db="EMBL/GenBank/DDBJ databases">
        <title>Draft genome sequence of Salegentibacter salinarum KCTC 12975.</title>
        <authorList>
            <person name="Lin W."/>
            <person name="Zheng Q."/>
        </authorList>
    </citation>
    <scope>NUCLEOTIDE SEQUENCE [LARGE SCALE GENOMIC DNA]</scope>
    <source>
        <strain evidence="2 3">KCTC 12975</strain>
    </source>
</reference>
<organism evidence="2 3">
    <name type="scientific">Salegentibacter salinarum</name>
    <dbReference type="NCBI Taxonomy" id="447422"/>
    <lineage>
        <taxon>Bacteria</taxon>
        <taxon>Pseudomonadati</taxon>
        <taxon>Bacteroidota</taxon>
        <taxon>Flavobacteriia</taxon>
        <taxon>Flavobacteriales</taxon>
        <taxon>Flavobacteriaceae</taxon>
        <taxon>Salegentibacter</taxon>
    </lineage>
</organism>
<keyword evidence="1" id="KW-0472">Membrane</keyword>
<dbReference type="STRING" id="447422.SAMN05660903_03675"/>
<keyword evidence="3" id="KW-1185">Reference proteome</keyword>
<comment type="caution">
    <text evidence="2">The sequence shown here is derived from an EMBL/GenBank/DDBJ whole genome shotgun (WGS) entry which is preliminary data.</text>
</comment>
<accession>A0A2N0TVC2</accession>
<feature type="transmembrane region" description="Helical" evidence="1">
    <location>
        <begin position="44"/>
        <end position="62"/>
    </location>
</feature>
<keyword evidence="1" id="KW-1133">Transmembrane helix</keyword>
<evidence type="ECO:0000313" key="3">
    <source>
        <dbReference type="Proteomes" id="UP000232673"/>
    </source>
</evidence>
<proteinExistence type="predicted"/>
<dbReference type="Proteomes" id="UP000232673">
    <property type="component" value="Unassembled WGS sequence"/>
</dbReference>
<gene>
    <name evidence="2" type="ORF">APR41_17830</name>
</gene>
<evidence type="ECO:0000256" key="1">
    <source>
        <dbReference type="SAM" id="Phobius"/>
    </source>
</evidence>
<sequence length="110" mass="12335">MLTLVITITFLGFFILYNTSEKAVLTQSLFLEKWVQNNHLPSKFLGYTLLLIAFIISIPLFGIGAGISLYLTILMTVASVVILLAPLHYITYKTLSAIFIISFIVELIFC</sequence>
<dbReference type="AlphaFoldDB" id="A0A2N0TVC2"/>
<protein>
    <submittedName>
        <fullName evidence="2">Uncharacterized protein</fullName>
    </submittedName>
</protein>
<keyword evidence="1" id="KW-0812">Transmembrane</keyword>
<evidence type="ECO:0000313" key="2">
    <source>
        <dbReference type="EMBL" id="PKD18656.1"/>
    </source>
</evidence>